<feature type="transmembrane region" description="Helical" evidence="10">
    <location>
        <begin position="21"/>
        <end position="40"/>
    </location>
</feature>
<proteinExistence type="predicted"/>
<feature type="region of interest" description="Disordered" evidence="9">
    <location>
        <begin position="351"/>
        <end position="384"/>
    </location>
</feature>
<dbReference type="Gene3D" id="3.30.565.10">
    <property type="entry name" value="Histidine kinase-like ATPase, C-terminal domain"/>
    <property type="match status" value="1"/>
</dbReference>
<keyword evidence="8" id="KW-0902">Two-component regulatory system</keyword>
<keyword evidence="7" id="KW-0067">ATP-binding</keyword>
<dbReference type="PANTHER" id="PTHR24421">
    <property type="entry name" value="NITRATE/NITRITE SENSOR PROTEIN NARX-RELATED"/>
    <property type="match status" value="1"/>
</dbReference>
<dbReference type="FunCoup" id="A0A7L4YR67">
    <property type="interactions" value="33"/>
</dbReference>
<evidence type="ECO:0000256" key="3">
    <source>
        <dbReference type="ARBA" id="ARBA00022553"/>
    </source>
</evidence>
<evidence type="ECO:0000256" key="8">
    <source>
        <dbReference type="ARBA" id="ARBA00023012"/>
    </source>
</evidence>
<feature type="domain" description="DUF7134" evidence="12">
    <location>
        <begin position="10"/>
        <end position="184"/>
    </location>
</feature>
<evidence type="ECO:0000256" key="9">
    <source>
        <dbReference type="SAM" id="MobiDB-lite"/>
    </source>
</evidence>
<feature type="transmembrane region" description="Helical" evidence="10">
    <location>
        <begin position="123"/>
        <end position="144"/>
    </location>
</feature>
<dbReference type="EC" id="2.7.13.3" evidence="2"/>
<dbReference type="GO" id="GO:0000155">
    <property type="term" value="F:phosphorelay sensor kinase activity"/>
    <property type="evidence" value="ECO:0007669"/>
    <property type="project" value="InterPro"/>
</dbReference>
<evidence type="ECO:0000256" key="7">
    <source>
        <dbReference type="ARBA" id="ARBA00022840"/>
    </source>
</evidence>
<evidence type="ECO:0000313" key="14">
    <source>
        <dbReference type="Proteomes" id="UP000463857"/>
    </source>
</evidence>
<dbReference type="InterPro" id="IPR050482">
    <property type="entry name" value="Sensor_HK_TwoCompSys"/>
</dbReference>
<dbReference type="Pfam" id="PF07730">
    <property type="entry name" value="HisKA_3"/>
    <property type="match status" value="1"/>
</dbReference>
<dbReference type="InterPro" id="IPR011712">
    <property type="entry name" value="Sig_transdc_His_kin_sub3_dim/P"/>
</dbReference>
<dbReference type="PANTHER" id="PTHR24421:SF10">
    <property type="entry name" value="NITRATE_NITRITE SENSOR PROTEIN NARQ"/>
    <property type="match status" value="1"/>
</dbReference>
<comment type="catalytic activity">
    <reaction evidence="1">
        <text>ATP + protein L-histidine = ADP + protein N-phospho-L-histidine.</text>
        <dbReference type="EC" id="2.7.13.3"/>
    </reaction>
</comment>
<protein>
    <recommendedName>
        <fullName evidence="2">histidine kinase</fullName>
        <ecNumber evidence="2">2.7.13.3</ecNumber>
    </recommendedName>
</protein>
<name>A0A7L4YR67_9ACTN</name>
<dbReference type="GO" id="GO:0016020">
    <property type="term" value="C:membrane"/>
    <property type="evidence" value="ECO:0007669"/>
    <property type="project" value="InterPro"/>
</dbReference>
<evidence type="ECO:0000259" key="11">
    <source>
        <dbReference type="Pfam" id="PF07730"/>
    </source>
</evidence>
<keyword evidence="10" id="KW-1133">Transmembrane helix</keyword>
<keyword evidence="4" id="KW-0808">Transferase</keyword>
<dbReference type="InterPro" id="IPR036890">
    <property type="entry name" value="HATPase_C_sf"/>
</dbReference>
<evidence type="ECO:0000256" key="1">
    <source>
        <dbReference type="ARBA" id="ARBA00000085"/>
    </source>
</evidence>
<evidence type="ECO:0000313" key="13">
    <source>
        <dbReference type="EMBL" id="QHC01057.1"/>
    </source>
</evidence>
<keyword evidence="10" id="KW-0812">Transmembrane</keyword>
<dbReference type="Proteomes" id="UP000463857">
    <property type="component" value="Chromosome"/>
</dbReference>
<feature type="transmembrane region" description="Helical" evidence="10">
    <location>
        <begin position="95"/>
        <end position="116"/>
    </location>
</feature>
<keyword evidence="14" id="KW-1185">Reference proteome</keyword>
<dbReference type="KEGG" id="eke:EK0264_12655"/>
<feature type="transmembrane region" description="Helical" evidence="10">
    <location>
        <begin position="156"/>
        <end position="176"/>
    </location>
</feature>
<sequence length="395" mass="42014">MLTTTPQRSDWLRRHPAVGDTALFAIAAVLLGWPSVAMTLAGAIPVGWRVVVLAALAILHAIPLTRRRWPVATYAAASVAMALLCYAPHVPYQGAVAPAVMMPSVLLYFLALYEICASKPAPVANFAAGVALVGGALVIARLTADDSWMANTAAITSSWPILTAIAVGGVLASWGLGRLRRTREEFQRGLEVRAALDERRRIAREMHDVVSHSLAVMVAQAEGGRMSAPDDQSRRAFGAIGEAGRSALDDMRGLLGVLRSDERTEREPAPSVQQVRLLAESTSDAGLPTSYGESGRLPDVPAGTSLSVYRIVQEALTNAMKHAGPDARVDVELHGAEHEIRLSVRTLGMRSTNARTGGGTRSMHERAQAAGGQLSSGPTPDGWLVEAHLPTRQAR</sequence>
<dbReference type="GO" id="GO:0046983">
    <property type="term" value="F:protein dimerization activity"/>
    <property type="evidence" value="ECO:0007669"/>
    <property type="project" value="InterPro"/>
</dbReference>
<evidence type="ECO:0000256" key="5">
    <source>
        <dbReference type="ARBA" id="ARBA00022741"/>
    </source>
</evidence>
<dbReference type="InParanoid" id="A0A7L4YR67"/>
<dbReference type="AlphaFoldDB" id="A0A7L4YR67"/>
<evidence type="ECO:0000256" key="6">
    <source>
        <dbReference type="ARBA" id="ARBA00022777"/>
    </source>
</evidence>
<feature type="transmembrane region" description="Helical" evidence="10">
    <location>
        <begin position="71"/>
        <end position="89"/>
    </location>
</feature>
<dbReference type="InterPro" id="IPR055558">
    <property type="entry name" value="DUF7134"/>
</dbReference>
<organism evidence="13 14">
    <name type="scientific">Epidermidibacterium keratini</name>
    <dbReference type="NCBI Taxonomy" id="1891644"/>
    <lineage>
        <taxon>Bacteria</taxon>
        <taxon>Bacillati</taxon>
        <taxon>Actinomycetota</taxon>
        <taxon>Actinomycetes</taxon>
        <taxon>Sporichthyales</taxon>
        <taxon>Sporichthyaceae</taxon>
        <taxon>Epidermidibacterium</taxon>
    </lineage>
</organism>
<evidence type="ECO:0000259" key="12">
    <source>
        <dbReference type="Pfam" id="PF23539"/>
    </source>
</evidence>
<evidence type="ECO:0000256" key="2">
    <source>
        <dbReference type="ARBA" id="ARBA00012438"/>
    </source>
</evidence>
<keyword evidence="3" id="KW-0597">Phosphoprotein</keyword>
<dbReference type="SUPFAM" id="SSF55874">
    <property type="entry name" value="ATPase domain of HSP90 chaperone/DNA topoisomerase II/histidine kinase"/>
    <property type="match status" value="1"/>
</dbReference>
<keyword evidence="10" id="KW-0472">Membrane</keyword>
<accession>A0A7L4YR67</accession>
<reference evidence="13 14" key="1">
    <citation type="journal article" date="2018" name="Int. J. Syst. Evol. Microbiol.">
        <title>Epidermidibacterium keratini gen. nov., sp. nov., a member of the family Sporichthyaceae, isolated from keratin epidermis.</title>
        <authorList>
            <person name="Lee D.G."/>
            <person name="Trujillo M.E."/>
            <person name="Kang S."/>
            <person name="Nam J.J."/>
            <person name="Kim Y.J."/>
        </authorList>
    </citation>
    <scope>NUCLEOTIDE SEQUENCE [LARGE SCALE GENOMIC DNA]</scope>
    <source>
        <strain evidence="13 14">EPI-7</strain>
    </source>
</reference>
<evidence type="ECO:0000256" key="4">
    <source>
        <dbReference type="ARBA" id="ARBA00022679"/>
    </source>
</evidence>
<dbReference type="OrthoDB" id="227596at2"/>
<keyword evidence="5" id="KW-0547">Nucleotide-binding</keyword>
<dbReference type="RefSeq" id="WP_159546153.1">
    <property type="nucleotide sequence ID" value="NZ_CP047156.1"/>
</dbReference>
<dbReference type="CDD" id="cd16917">
    <property type="entry name" value="HATPase_UhpB-NarQ-NarX-like"/>
    <property type="match status" value="1"/>
</dbReference>
<keyword evidence="6" id="KW-0418">Kinase</keyword>
<dbReference type="Gene3D" id="1.20.5.1930">
    <property type="match status" value="1"/>
</dbReference>
<gene>
    <name evidence="13" type="ORF">EK0264_12655</name>
</gene>
<feature type="domain" description="Signal transduction histidine kinase subgroup 3 dimerisation and phosphoacceptor" evidence="11">
    <location>
        <begin position="198"/>
        <end position="261"/>
    </location>
</feature>
<dbReference type="EMBL" id="CP047156">
    <property type="protein sequence ID" value="QHC01057.1"/>
    <property type="molecule type" value="Genomic_DNA"/>
</dbReference>
<evidence type="ECO:0000256" key="10">
    <source>
        <dbReference type="SAM" id="Phobius"/>
    </source>
</evidence>
<feature type="transmembrane region" description="Helical" evidence="10">
    <location>
        <begin position="46"/>
        <end position="64"/>
    </location>
</feature>
<dbReference type="GO" id="GO:0005524">
    <property type="term" value="F:ATP binding"/>
    <property type="evidence" value="ECO:0007669"/>
    <property type="project" value="UniProtKB-KW"/>
</dbReference>
<dbReference type="Pfam" id="PF23539">
    <property type="entry name" value="DUF7134"/>
    <property type="match status" value="1"/>
</dbReference>